<gene>
    <name evidence="3" type="ORF">ACFQKB_40925</name>
</gene>
<feature type="domain" description="DUF397" evidence="2">
    <location>
        <begin position="11"/>
        <end position="64"/>
    </location>
</feature>
<keyword evidence="4" id="KW-1185">Reference proteome</keyword>
<dbReference type="EMBL" id="JBHSXS010000049">
    <property type="protein sequence ID" value="MFC6886180.1"/>
    <property type="molecule type" value="Genomic_DNA"/>
</dbReference>
<dbReference type="Proteomes" id="UP001596380">
    <property type="component" value="Unassembled WGS sequence"/>
</dbReference>
<evidence type="ECO:0000313" key="3">
    <source>
        <dbReference type="EMBL" id="MFC6886180.1"/>
    </source>
</evidence>
<comment type="caution">
    <text evidence="3">The sequence shown here is derived from an EMBL/GenBank/DDBJ whole genome shotgun (WGS) entry which is preliminary data.</text>
</comment>
<organism evidence="3 4">
    <name type="scientific">Actinomadura yumaensis</name>
    <dbReference type="NCBI Taxonomy" id="111807"/>
    <lineage>
        <taxon>Bacteria</taxon>
        <taxon>Bacillati</taxon>
        <taxon>Actinomycetota</taxon>
        <taxon>Actinomycetes</taxon>
        <taxon>Streptosporangiales</taxon>
        <taxon>Thermomonosporaceae</taxon>
        <taxon>Actinomadura</taxon>
    </lineage>
</organism>
<sequence>MTEPKRASIGATWRKSSHSGSGDQCVEVASLSGGLRAVRDSKDPDGPAIVLRPGALRAFVDSVRES</sequence>
<evidence type="ECO:0000313" key="4">
    <source>
        <dbReference type="Proteomes" id="UP001596380"/>
    </source>
</evidence>
<dbReference type="InterPro" id="IPR007278">
    <property type="entry name" value="DUF397"/>
</dbReference>
<dbReference type="RefSeq" id="WP_160823006.1">
    <property type="nucleotide sequence ID" value="NZ_JBHSXE010000001.1"/>
</dbReference>
<evidence type="ECO:0000259" key="2">
    <source>
        <dbReference type="Pfam" id="PF04149"/>
    </source>
</evidence>
<dbReference type="Pfam" id="PF04149">
    <property type="entry name" value="DUF397"/>
    <property type="match status" value="1"/>
</dbReference>
<accession>A0ABW2CYT2</accession>
<feature type="region of interest" description="Disordered" evidence="1">
    <location>
        <begin position="1"/>
        <end position="25"/>
    </location>
</feature>
<reference evidence="4" key="1">
    <citation type="journal article" date="2019" name="Int. J. Syst. Evol. Microbiol.">
        <title>The Global Catalogue of Microorganisms (GCM) 10K type strain sequencing project: providing services to taxonomists for standard genome sequencing and annotation.</title>
        <authorList>
            <consortium name="The Broad Institute Genomics Platform"/>
            <consortium name="The Broad Institute Genome Sequencing Center for Infectious Disease"/>
            <person name="Wu L."/>
            <person name="Ma J."/>
        </authorList>
    </citation>
    <scope>NUCLEOTIDE SEQUENCE [LARGE SCALE GENOMIC DNA]</scope>
    <source>
        <strain evidence="4">JCM 3369</strain>
    </source>
</reference>
<evidence type="ECO:0000256" key="1">
    <source>
        <dbReference type="SAM" id="MobiDB-lite"/>
    </source>
</evidence>
<name>A0ABW2CYT2_9ACTN</name>
<proteinExistence type="predicted"/>
<protein>
    <submittedName>
        <fullName evidence="3">DUF397 domain-containing protein</fullName>
    </submittedName>
</protein>